<protein>
    <submittedName>
        <fullName evidence="9">MotA/TolQ/ExbB proton channel</fullName>
    </submittedName>
</protein>
<dbReference type="AlphaFoldDB" id="E6W7E0"/>
<proteinExistence type="inferred from homology"/>
<evidence type="ECO:0000259" key="8">
    <source>
        <dbReference type="Pfam" id="PF01618"/>
    </source>
</evidence>
<evidence type="ECO:0000256" key="7">
    <source>
        <dbReference type="SAM" id="Phobius"/>
    </source>
</evidence>
<keyword evidence="5 7" id="KW-0472">Membrane</keyword>
<dbReference type="Pfam" id="PF01618">
    <property type="entry name" value="MotA_ExbB"/>
    <property type="match status" value="1"/>
</dbReference>
<comment type="subcellular location">
    <subcellularLocation>
        <location evidence="1">Cell membrane</location>
        <topology evidence="1">Multi-pass membrane protein</topology>
    </subcellularLocation>
    <subcellularLocation>
        <location evidence="6">Membrane</location>
        <topology evidence="6">Multi-pass membrane protein</topology>
    </subcellularLocation>
</comment>
<dbReference type="eggNOG" id="COG0811">
    <property type="taxonomic scope" value="Bacteria"/>
</dbReference>
<comment type="similarity">
    <text evidence="6">Belongs to the exbB/tolQ family.</text>
</comment>
<evidence type="ECO:0000313" key="9">
    <source>
        <dbReference type="EMBL" id="ADU66307.1"/>
    </source>
</evidence>
<dbReference type="GO" id="GO:0005886">
    <property type="term" value="C:plasma membrane"/>
    <property type="evidence" value="ECO:0007669"/>
    <property type="project" value="UniProtKB-SubCell"/>
</dbReference>
<dbReference type="InterPro" id="IPR050790">
    <property type="entry name" value="ExbB/TolQ_transport"/>
</dbReference>
<evidence type="ECO:0000256" key="5">
    <source>
        <dbReference type="ARBA" id="ARBA00023136"/>
    </source>
</evidence>
<evidence type="ECO:0000256" key="6">
    <source>
        <dbReference type="RuleBase" id="RU004057"/>
    </source>
</evidence>
<reference evidence="9 10" key="1">
    <citation type="submission" date="2010-12" db="EMBL/GenBank/DDBJ databases">
        <title>Complete sequence of Desulfurispirillum indicum S5.</title>
        <authorList>
            <consortium name="US DOE Joint Genome Institute"/>
            <person name="Lucas S."/>
            <person name="Copeland A."/>
            <person name="Lapidus A."/>
            <person name="Cheng J.-F."/>
            <person name="Goodwin L."/>
            <person name="Pitluck S."/>
            <person name="Chertkov O."/>
            <person name="Held B."/>
            <person name="Detter J.C."/>
            <person name="Han C."/>
            <person name="Tapia R."/>
            <person name="Land M."/>
            <person name="Hauser L."/>
            <person name="Kyrpides N."/>
            <person name="Ivanova N."/>
            <person name="Mikhailova N."/>
            <person name="Haggblom M."/>
            <person name="Rauschenbach I."/>
            <person name="Bini E."/>
            <person name="Woyke T."/>
        </authorList>
    </citation>
    <scope>NUCLEOTIDE SEQUENCE [LARGE SCALE GENOMIC DNA]</scope>
    <source>
        <strain evidence="10">ATCC BAA-1389 / DSM 22839 / S5</strain>
    </source>
</reference>
<gene>
    <name evidence="9" type="ordered locus">Selin_1577</name>
</gene>
<keyword evidence="6" id="KW-0813">Transport</keyword>
<keyword evidence="3 7" id="KW-0812">Transmembrane</keyword>
<dbReference type="RefSeq" id="WP_013506188.1">
    <property type="nucleotide sequence ID" value="NC_014836.1"/>
</dbReference>
<dbReference type="PANTHER" id="PTHR30625:SF3">
    <property type="entry name" value="TOL-PAL SYSTEM PROTEIN TOLQ"/>
    <property type="match status" value="1"/>
</dbReference>
<dbReference type="STRING" id="653733.Selin_1577"/>
<feature type="transmembrane region" description="Helical" evidence="7">
    <location>
        <begin position="121"/>
        <end position="144"/>
    </location>
</feature>
<dbReference type="EMBL" id="CP002432">
    <property type="protein sequence ID" value="ADU66307.1"/>
    <property type="molecule type" value="Genomic_DNA"/>
</dbReference>
<dbReference type="HOGENOM" id="CLU_053325_2_2_0"/>
<accession>E6W7E0</accession>
<dbReference type="FunCoup" id="E6W7E0">
    <property type="interactions" value="264"/>
</dbReference>
<keyword evidence="6" id="KW-0653">Protein transport</keyword>
<evidence type="ECO:0000256" key="3">
    <source>
        <dbReference type="ARBA" id="ARBA00022692"/>
    </source>
</evidence>
<keyword evidence="10" id="KW-1185">Reference proteome</keyword>
<feature type="domain" description="MotA/TolQ/ExbB proton channel" evidence="8">
    <location>
        <begin position="92"/>
        <end position="201"/>
    </location>
</feature>
<dbReference type="Proteomes" id="UP000002572">
    <property type="component" value="Chromosome"/>
</dbReference>
<organism evidence="9 10">
    <name type="scientific">Desulfurispirillum indicum (strain ATCC BAA-1389 / DSM 22839 / S5)</name>
    <dbReference type="NCBI Taxonomy" id="653733"/>
    <lineage>
        <taxon>Bacteria</taxon>
        <taxon>Pseudomonadati</taxon>
        <taxon>Chrysiogenota</taxon>
        <taxon>Chrysiogenia</taxon>
        <taxon>Chrysiogenales</taxon>
        <taxon>Chrysiogenaceae</taxon>
        <taxon>Desulfurispirillum</taxon>
    </lineage>
</organism>
<evidence type="ECO:0000256" key="4">
    <source>
        <dbReference type="ARBA" id="ARBA00022989"/>
    </source>
</evidence>
<evidence type="ECO:0000256" key="1">
    <source>
        <dbReference type="ARBA" id="ARBA00004651"/>
    </source>
</evidence>
<dbReference type="PANTHER" id="PTHR30625">
    <property type="entry name" value="PROTEIN TOLQ"/>
    <property type="match status" value="1"/>
</dbReference>
<dbReference type="OrthoDB" id="9805133at2"/>
<keyword evidence="4 7" id="KW-1133">Transmembrane helix</keyword>
<dbReference type="InParanoid" id="E6W7E0"/>
<feature type="transmembrane region" description="Helical" evidence="7">
    <location>
        <begin position="164"/>
        <end position="189"/>
    </location>
</feature>
<evidence type="ECO:0000256" key="2">
    <source>
        <dbReference type="ARBA" id="ARBA00022475"/>
    </source>
</evidence>
<dbReference type="GO" id="GO:0017038">
    <property type="term" value="P:protein import"/>
    <property type="evidence" value="ECO:0007669"/>
    <property type="project" value="TreeGrafter"/>
</dbReference>
<dbReference type="InterPro" id="IPR002898">
    <property type="entry name" value="MotA_ExbB_proton_chnl"/>
</dbReference>
<feature type="transmembrane region" description="Helical" evidence="7">
    <location>
        <begin position="18"/>
        <end position="40"/>
    </location>
</feature>
<keyword evidence="2" id="KW-1003">Cell membrane</keyword>
<evidence type="ECO:0000313" key="10">
    <source>
        <dbReference type="Proteomes" id="UP000002572"/>
    </source>
</evidence>
<name>E6W7E0_DESIS</name>
<dbReference type="KEGG" id="din:Selin_1577"/>
<sequence>MEFSIANVFSHADFFGKFIMIFLLGMSIVSWGVIIQKFLYLRNVSQMNDRFLDIFWSNQSLSKVTSSAGSMSAPLLDVFRVTHKNFQALPQETASDEKVAYVERIVRAESMAKVRDMESSLSTLAIIASSAPYIGLLGTVWGIIRSFHTIGAMRSASLAVVAPGLSEALVATALGLFAAIPAVMFYNVFAARIKQQVSIMESFADELMAILMRKQ</sequence>